<evidence type="ECO:0000256" key="9">
    <source>
        <dbReference type="SAM" id="SignalP"/>
    </source>
</evidence>
<evidence type="ECO:0000313" key="11">
    <source>
        <dbReference type="EMBL" id="SUZ07170.1"/>
    </source>
</evidence>
<dbReference type="GO" id="GO:0005524">
    <property type="term" value="F:ATP binding"/>
    <property type="evidence" value="ECO:0007669"/>
    <property type="project" value="UniProtKB-KW"/>
</dbReference>
<dbReference type="AlphaFoldDB" id="A0A061HP04"/>
<dbReference type="GO" id="GO:0034663">
    <property type="term" value="C:endoplasmic reticulum chaperone complex"/>
    <property type="evidence" value="ECO:0007669"/>
    <property type="project" value="TreeGrafter"/>
</dbReference>
<feature type="compositionally biased region" description="Polar residues" evidence="8">
    <location>
        <begin position="839"/>
        <end position="849"/>
    </location>
</feature>
<feature type="compositionally biased region" description="Low complexity" evidence="8">
    <location>
        <begin position="810"/>
        <end position="834"/>
    </location>
</feature>
<feature type="compositionally biased region" description="Polar residues" evidence="8">
    <location>
        <begin position="603"/>
        <end position="629"/>
    </location>
</feature>
<evidence type="ECO:0000256" key="4">
    <source>
        <dbReference type="ARBA" id="ARBA00022741"/>
    </source>
</evidence>
<gene>
    <name evidence="10" type="ORF">BGT96224_2053</name>
    <name evidence="11" type="ORF">BGT96224V2_LOCUS262</name>
</gene>
<dbReference type="Pfam" id="PF00012">
    <property type="entry name" value="HSP70"/>
    <property type="match status" value="2"/>
</dbReference>
<keyword evidence="7" id="KW-0143">Chaperone</keyword>
<dbReference type="PANTHER" id="PTHR45639">
    <property type="entry name" value="HSC70CB, ISOFORM G-RELATED"/>
    <property type="match status" value="1"/>
</dbReference>
<dbReference type="HOGENOM" id="CLU_005965_5_0_1"/>
<evidence type="ECO:0000313" key="12">
    <source>
        <dbReference type="Proteomes" id="UP000053110"/>
    </source>
</evidence>
<dbReference type="FunFam" id="3.30.30.30:FF:000004">
    <property type="entry name" value="hypoxia up-regulated protein 1"/>
    <property type="match status" value="1"/>
</dbReference>
<dbReference type="PANTHER" id="PTHR45639:SF3">
    <property type="entry name" value="HYPOXIA UP-REGULATED PROTEIN 1"/>
    <property type="match status" value="1"/>
</dbReference>
<evidence type="ECO:0000256" key="2">
    <source>
        <dbReference type="ARBA" id="ARBA00007381"/>
    </source>
</evidence>
<evidence type="ECO:0000256" key="6">
    <source>
        <dbReference type="ARBA" id="ARBA00022840"/>
    </source>
</evidence>
<keyword evidence="5" id="KW-0256">Endoplasmic reticulum</keyword>
<feature type="compositionally biased region" description="Basic and acidic residues" evidence="8">
    <location>
        <begin position="975"/>
        <end position="1024"/>
    </location>
</feature>
<evidence type="ECO:0000256" key="7">
    <source>
        <dbReference type="ARBA" id="ARBA00023186"/>
    </source>
</evidence>
<evidence type="ECO:0000256" key="3">
    <source>
        <dbReference type="ARBA" id="ARBA00022729"/>
    </source>
</evidence>
<evidence type="ECO:0000313" key="10">
    <source>
        <dbReference type="EMBL" id="EPQ67599.1"/>
    </source>
</evidence>
<reference evidence="10" key="2">
    <citation type="submission" date="2013-01" db="EMBL/GenBank/DDBJ databases">
        <title>The wheat powdery mildew genome reveals unique evolution of an obligate biotroph.</title>
        <authorList>
            <person name="Oberhaensli S."/>
            <person name="Wicker T."/>
            <person name="Keller B."/>
        </authorList>
    </citation>
    <scope>NUCLEOTIDE SEQUENCE</scope>
    <source>
        <strain evidence="10">96224</strain>
    </source>
</reference>
<protein>
    <submittedName>
        <fullName evidence="11">Bgt-2053</fullName>
    </submittedName>
    <submittedName>
        <fullName evidence="10">Molecular chaperone of the endoplasmic reticulum lumen</fullName>
    </submittedName>
</protein>
<feature type="compositionally biased region" description="Basic and acidic residues" evidence="8">
    <location>
        <begin position="630"/>
        <end position="640"/>
    </location>
</feature>
<dbReference type="EMBL" id="KE373445">
    <property type="protein sequence ID" value="EPQ67599.1"/>
    <property type="molecule type" value="Genomic_DNA"/>
</dbReference>
<evidence type="ECO:0000256" key="8">
    <source>
        <dbReference type="SAM" id="MobiDB-lite"/>
    </source>
</evidence>
<evidence type="ECO:0000256" key="1">
    <source>
        <dbReference type="ARBA" id="ARBA00004319"/>
    </source>
</evidence>
<dbReference type="OrthoDB" id="10262720at2759"/>
<dbReference type="Gene3D" id="3.30.420.40">
    <property type="match status" value="2"/>
</dbReference>
<dbReference type="SUPFAM" id="SSF100934">
    <property type="entry name" value="Heat shock protein 70kD (HSP70), C-terminal subdomain"/>
    <property type="match status" value="1"/>
</dbReference>
<dbReference type="GO" id="GO:0005788">
    <property type="term" value="C:endoplasmic reticulum lumen"/>
    <property type="evidence" value="ECO:0007669"/>
    <property type="project" value="UniProtKB-SubCell"/>
</dbReference>
<dbReference type="Proteomes" id="UP000053110">
    <property type="component" value="Unassembled WGS sequence"/>
</dbReference>
<feature type="compositionally biased region" description="Basic and acidic residues" evidence="8">
    <location>
        <begin position="932"/>
        <end position="943"/>
    </location>
</feature>
<keyword evidence="6" id="KW-0067">ATP-binding</keyword>
<dbReference type="InterPro" id="IPR043129">
    <property type="entry name" value="ATPase_NBD"/>
</dbReference>
<feature type="region of interest" description="Disordered" evidence="8">
    <location>
        <begin position="810"/>
        <end position="864"/>
    </location>
</feature>
<dbReference type="PRINTS" id="PR00301">
    <property type="entry name" value="HEATSHOCK70"/>
</dbReference>
<feature type="region of interest" description="Disordered" evidence="8">
    <location>
        <begin position="919"/>
        <end position="1024"/>
    </location>
</feature>
<feature type="signal peptide" evidence="9">
    <location>
        <begin position="1"/>
        <end position="20"/>
    </location>
</feature>
<dbReference type="EMBL" id="UIGY01000001">
    <property type="protein sequence ID" value="SUZ07170.1"/>
    <property type="molecule type" value="Genomic_DNA"/>
</dbReference>
<reference evidence="12" key="1">
    <citation type="journal article" date="2013" name="Nat. Genet.">
        <title>The wheat powdery mildew genome shows the unique evolution of an obligate biotroph.</title>
        <authorList>
            <person name="Wicker T."/>
            <person name="Oberhaensli S."/>
            <person name="Parlange F."/>
            <person name="Buchmann J.P."/>
            <person name="Shatalina M."/>
            <person name="Roffler S."/>
            <person name="Ben-David R."/>
            <person name="Dolezel J."/>
            <person name="Simkova H."/>
            <person name="Schulze-Lefert P."/>
            <person name="Spanu P.D."/>
            <person name="Bruggmann R."/>
            <person name="Amselem J."/>
            <person name="Quesneville H."/>
            <person name="Ver Loren van Themaat E."/>
            <person name="Paape T."/>
            <person name="Shimizu K.K."/>
            <person name="Keller B."/>
        </authorList>
    </citation>
    <scope>NUCLEOTIDE SEQUENCE [LARGE SCALE GENOMIC DNA]</scope>
    <source>
        <strain evidence="12">96224</strain>
    </source>
</reference>
<dbReference type="Gene3D" id="3.90.640.10">
    <property type="entry name" value="Actin, Chain A, domain 4"/>
    <property type="match status" value="1"/>
</dbReference>
<comment type="similarity">
    <text evidence="2">Belongs to the heat shock protein 70 family.</text>
</comment>
<sequence length="1024" mass="113379">MIYTFVYTITFLLQIFRATSLSTSAVLGVDLGTEYIKATLVKPGIPLEIVLTKDSRRKELSVVAFKNTKNSKAGEYPERLYGSDAAAIAYRFPGDVYPNLKALLGLKIEDLIVKEYSQRYPSLNLVADSTRGTSAFRSAAFLADEHPWTVEEILAMELQNIQKNAQALAGTGSVIKNVVITVPAFYTVEEKRALLLAADLAGLRVLELISDGLAVGLNYATTRTLTSIDEGGKAETHLVFDMGAGSTKATILKFQARTVKDVGKFNKTIHEVKVLGTGWDKTLGGDALNTVIVDHLVDQFIITLANKKVVVASDVIKDHGRTAAKLWKEAERIRQVLSANAETQASFEGLYEEHDFKFKITRAEFEDLIAKHIARIPAAIQNSLSAAKLEIKDLDSVILHGGASRTPFVQKEVERFIGDSAKIKSNVNSDESAVFGAGFRGATLSPSFRVKEIRINDSISFATGFKWTNTQDKLQHQILWKPTSHFGAEKHYTFKNKRDPFTLEFYQQIQVTENDSTETIEKETLTLTTSNLTDSVMALQDKYGCAEDEINLRLSSQVIAQSGEVVINELIVDCEVEISEGKESVVDSVKGLFGFGKKDQAPLTESTAPDVSETSSTVIENTSTATGSSDDAKPSQDSKKVKVEVSKRFERIPISYTIETKGLPKLPATEITRMMDRLARFADSDKSRRMRDEALNQLEGFTYEIRDLLDDEKFVSISSEKERADLKTGSHKVSEWLEEGGVDASREELLEKFKELKDIVTPIENRKTELASRPEKVAALRQALNETSQIIASITEQIVNYSKTQAESIASQTTESASSPTETPSSSIDDQSSSEVDGASTTESAPTEQKTPEPPAYTEADLLKPQELYDQYSAWLVETLASQEKLKENDDPVLLCKDLEEKTKELQNIRMELIMKGVQHSFRAQQTPPKSTSEKPEATKSSEDSSAQDSSSSKTDSPEAEFTMSPGMNMPSEEEIQKMLEKIKADMPEHFKGDQKPVIKMMGKEEAEKLADLNQEETTKHSEL</sequence>
<feature type="chain" id="PRO_5044538457" evidence="9">
    <location>
        <begin position="21"/>
        <end position="1024"/>
    </location>
</feature>
<dbReference type="SUPFAM" id="SSF53067">
    <property type="entry name" value="Actin-like ATPase domain"/>
    <property type="match status" value="2"/>
</dbReference>
<feature type="compositionally biased region" description="Low complexity" evidence="8">
    <location>
        <begin position="944"/>
        <end position="955"/>
    </location>
</feature>
<proteinExistence type="inferred from homology"/>
<feature type="region of interest" description="Disordered" evidence="8">
    <location>
        <begin position="600"/>
        <end position="640"/>
    </location>
</feature>
<accession>A0A061HP04</accession>
<dbReference type="InterPro" id="IPR013126">
    <property type="entry name" value="Hsp_70_fam"/>
</dbReference>
<feature type="compositionally biased region" description="Polar residues" evidence="8">
    <location>
        <begin position="922"/>
        <end position="931"/>
    </location>
</feature>
<dbReference type="Gene3D" id="1.20.1270.10">
    <property type="match status" value="1"/>
</dbReference>
<keyword evidence="3 9" id="KW-0732">Signal</keyword>
<dbReference type="GO" id="GO:0140662">
    <property type="term" value="F:ATP-dependent protein folding chaperone"/>
    <property type="evidence" value="ECO:0007669"/>
    <property type="project" value="InterPro"/>
</dbReference>
<dbReference type="FunFam" id="3.90.640.10:FF:000039">
    <property type="entry name" value="Hsp70 family chaperone Lhs1/Orp150"/>
    <property type="match status" value="1"/>
</dbReference>
<dbReference type="CDD" id="cd10230">
    <property type="entry name" value="ASKHA_NBD_HSP70_HYOU1"/>
    <property type="match status" value="1"/>
</dbReference>
<organism evidence="11">
    <name type="scientific">Blumeria graminis f. sp. tritici 96224</name>
    <dbReference type="NCBI Taxonomy" id="1268274"/>
    <lineage>
        <taxon>Eukaryota</taxon>
        <taxon>Fungi</taxon>
        <taxon>Dikarya</taxon>
        <taxon>Ascomycota</taxon>
        <taxon>Pezizomycotina</taxon>
        <taxon>Leotiomycetes</taxon>
        <taxon>Erysiphales</taxon>
        <taxon>Erysiphaceae</taxon>
        <taxon>Blumeria</taxon>
    </lineage>
</organism>
<keyword evidence="4" id="KW-0547">Nucleotide-binding</keyword>
<reference evidence="11" key="3">
    <citation type="submission" date="2018-07" db="EMBL/GenBank/DDBJ databases">
        <authorList>
            <person name="Quirk P.G."/>
            <person name="Krulwich T.A."/>
        </authorList>
    </citation>
    <scope>NUCLEOTIDE SEQUENCE</scope>
    <source>
        <strain evidence="11">96224</strain>
    </source>
</reference>
<dbReference type="Gene3D" id="3.30.30.30">
    <property type="match status" value="1"/>
</dbReference>
<name>A0A061HP04_BLUGR</name>
<comment type="subcellular location">
    <subcellularLocation>
        <location evidence="1">Endoplasmic reticulum lumen</location>
    </subcellularLocation>
</comment>
<dbReference type="GO" id="GO:0030968">
    <property type="term" value="P:endoplasmic reticulum unfolded protein response"/>
    <property type="evidence" value="ECO:0007669"/>
    <property type="project" value="TreeGrafter"/>
</dbReference>
<evidence type="ECO:0000256" key="5">
    <source>
        <dbReference type="ARBA" id="ARBA00022824"/>
    </source>
</evidence>
<dbReference type="InterPro" id="IPR029048">
    <property type="entry name" value="HSP70_C_sf"/>
</dbReference>